<proteinExistence type="predicted"/>
<name>A0ABW8A0N5_9ACTN</name>
<feature type="region of interest" description="Disordered" evidence="1">
    <location>
        <begin position="1"/>
        <end position="79"/>
    </location>
</feature>
<dbReference type="RefSeq" id="WP_397020062.1">
    <property type="nucleotide sequence ID" value="NZ_JBITMB010000002.1"/>
</dbReference>
<evidence type="ECO:0000313" key="2">
    <source>
        <dbReference type="EMBL" id="MFI7440340.1"/>
    </source>
</evidence>
<evidence type="ECO:0000313" key="3">
    <source>
        <dbReference type="Proteomes" id="UP001612928"/>
    </source>
</evidence>
<reference evidence="2 3" key="1">
    <citation type="submission" date="2024-10" db="EMBL/GenBank/DDBJ databases">
        <title>The Natural Products Discovery Center: Release of the First 8490 Sequenced Strains for Exploring Actinobacteria Biosynthetic Diversity.</title>
        <authorList>
            <person name="Kalkreuter E."/>
            <person name="Kautsar S.A."/>
            <person name="Yang D."/>
            <person name="Bader C.D."/>
            <person name="Teijaro C.N."/>
            <person name="Fluegel L."/>
            <person name="Davis C.M."/>
            <person name="Simpson J.R."/>
            <person name="Lauterbach L."/>
            <person name="Steele A.D."/>
            <person name="Gui C."/>
            <person name="Meng S."/>
            <person name="Li G."/>
            <person name="Viehrig K."/>
            <person name="Ye F."/>
            <person name="Su P."/>
            <person name="Kiefer A.F."/>
            <person name="Nichols A."/>
            <person name="Cepeda A.J."/>
            <person name="Yan W."/>
            <person name="Fan B."/>
            <person name="Jiang Y."/>
            <person name="Adhikari A."/>
            <person name="Zheng C.-J."/>
            <person name="Schuster L."/>
            <person name="Cowan T.M."/>
            <person name="Smanski M.J."/>
            <person name="Chevrette M.G."/>
            <person name="De Carvalho L.P.S."/>
            <person name="Shen B."/>
        </authorList>
    </citation>
    <scope>NUCLEOTIDE SEQUENCE [LARGE SCALE GENOMIC DNA]</scope>
    <source>
        <strain evidence="2 3">NPDC049503</strain>
    </source>
</reference>
<feature type="compositionally biased region" description="Basic and acidic residues" evidence="1">
    <location>
        <begin position="58"/>
        <end position="79"/>
    </location>
</feature>
<keyword evidence="3" id="KW-1185">Reference proteome</keyword>
<dbReference type="Proteomes" id="UP001612928">
    <property type="component" value="Unassembled WGS sequence"/>
</dbReference>
<organism evidence="2 3">
    <name type="scientific">Nonomuraea indica</name>
    <dbReference type="NCBI Taxonomy" id="1581193"/>
    <lineage>
        <taxon>Bacteria</taxon>
        <taxon>Bacillati</taxon>
        <taxon>Actinomycetota</taxon>
        <taxon>Actinomycetes</taxon>
        <taxon>Streptosporangiales</taxon>
        <taxon>Streptosporangiaceae</taxon>
        <taxon>Nonomuraea</taxon>
    </lineage>
</organism>
<dbReference type="EMBL" id="JBITMB010000002">
    <property type="protein sequence ID" value="MFI7440340.1"/>
    <property type="molecule type" value="Genomic_DNA"/>
</dbReference>
<accession>A0ABW8A0N5</accession>
<gene>
    <name evidence="2" type="ORF">ACIBP5_10285</name>
</gene>
<evidence type="ECO:0000256" key="1">
    <source>
        <dbReference type="SAM" id="MobiDB-lite"/>
    </source>
</evidence>
<protein>
    <submittedName>
        <fullName evidence="2">Uncharacterized protein</fullName>
    </submittedName>
</protein>
<sequence>MALGLLGSAWDEADGKIGPRQPLTTWTPVAIIPEPRPPPEALSTAAQQHHGKPNEGGQQKDQHHETDPKSDLDVGHWPA</sequence>
<comment type="caution">
    <text evidence="2">The sequence shown here is derived from an EMBL/GenBank/DDBJ whole genome shotgun (WGS) entry which is preliminary data.</text>
</comment>